<sequence>MKGGGKRKPSASEPQNDSSNDAEPSTASGSGPVQVLGDSVTVPVPEDFALAAGVGANAVVHGDSGDDSVGTGDQPVPLAENQNMEESQVGEGEQQQQRGELLLRVEDSQGGEEEEMEDGDDDDDGGEEGSSRLPEGFYEVEAIRRKRVRKGEIQYLVKWLDWPETANTWEPLENLEGVAEIVQAFELGWNPGPQRKPKRKNVIQHPAPKKRLERSATPYSLRRFPASTSSSNHAQSAPPPPISGLSYADVPAFPQPVLFADEVENNGDAGIVRNAAHPNGSGIGNASGSIGVANEEPDYDPKLSELRASTANGYDADRLAIQFQDTSSLLVNGHGEGQPNGGFVESSQGSGHRGARKRKSGSVKRFNRDLYSGEPLNLQNPAGASDTSAQPGAASNRKVDPTNPSNPIVKILRPVNCMPPIPINTGDVVVSFLVIRADGSEIMVDNQFLKKNYPLLLIDFYEQHLRYSPTS</sequence>
<organism evidence="5 6">
    <name type="scientific">Stylosanthes scabra</name>
    <dbReference type="NCBI Taxonomy" id="79078"/>
    <lineage>
        <taxon>Eukaryota</taxon>
        <taxon>Viridiplantae</taxon>
        <taxon>Streptophyta</taxon>
        <taxon>Embryophyta</taxon>
        <taxon>Tracheophyta</taxon>
        <taxon>Spermatophyta</taxon>
        <taxon>Magnoliopsida</taxon>
        <taxon>eudicotyledons</taxon>
        <taxon>Gunneridae</taxon>
        <taxon>Pentapetalae</taxon>
        <taxon>rosids</taxon>
        <taxon>fabids</taxon>
        <taxon>Fabales</taxon>
        <taxon>Fabaceae</taxon>
        <taxon>Papilionoideae</taxon>
        <taxon>50 kb inversion clade</taxon>
        <taxon>dalbergioids sensu lato</taxon>
        <taxon>Dalbergieae</taxon>
        <taxon>Pterocarpus clade</taxon>
        <taxon>Stylosanthes</taxon>
    </lineage>
</organism>
<evidence type="ECO:0000313" key="5">
    <source>
        <dbReference type="EMBL" id="MED6183911.1"/>
    </source>
</evidence>
<proteinExistence type="predicted"/>
<evidence type="ECO:0000256" key="3">
    <source>
        <dbReference type="SAM" id="MobiDB-lite"/>
    </source>
</evidence>
<dbReference type="InterPro" id="IPR000953">
    <property type="entry name" value="Chromo/chromo_shadow_dom"/>
</dbReference>
<dbReference type="SUPFAM" id="SSF54160">
    <property type="entry name" value="Chromo domain-like"/>
    <property type="match status" value="1"/>
</dbReference>
<feature type="region of interest" description="Disordered" evidence="3">
    <location>
        <begin position="1"/>
        <end position="40"/>
    </location>
</feature>
<dbReference type="InterPro" id="IPR008251">
    <property type="entry name" value="Chromo_shadow_dom"/>
</dbReference>
<dbReference type="EMBL" id="JASCZI010181483">
    <property type="protein sequence ID" value="MED6183911.1"/>
    <property type="molecule type" value="Genomic_DNA"/>
</dbReference>
<feature type="region of interest" description="Disordered" evidence="3">
    <location>
        <begin position="276"/>
        <end position="298"/>
    </location>
</feature>
<feature type="compositionally biased region" description="Basic residues" evidence="3">
    <location>
        <begin position="353"/>
        <end position="362"/>
    </location>
</feature>
<dbReference type="PROSITE" id="PS50013">
    <property type="entry name" value="CHROMO_2"/>
    <property type="match status" value="1"/>
</dbReference>
<dbReference type="PROSITE" id="PS00598">
    <property type="entry name" value="CHROMO_1"/>
    <property type="match status" value="1"/>
</dbReference>
<evidence type="ECO:0000256" key="1">
    <source>
        <dbReference type="ARBA" id="ARBA00004123"/>
    </source>
</evidence>
<dbReference type="PANTHER" id="PTHR47240">
    <property type="entry name" value="CHROMO DOMAIN-CONTAINING PROTEIN LHP1"/>
    <property type="match status" value="1"/>
</dbReference>
<keyword evidence="6" id="KW-1185">Reference proteome</keyword>
<feature type="compositionally biased region" description="Low complexity" evidence="3">
    <location>
        <begin position="58"/>
        <end position="73"/>
    </location>
</feature>
<dbReference type="InterPro" id="IPR044251">
    <property type="entry name" value="LHP1-like"/>
</dbReference>
<evidence type="ECO:0000313" key="6">
    <source>
        <dbReference type="Proteomes" id="UP001341840"/>
    </source>
</evidence>
<dbReference type="Gene3D" id="2.40.50.40">
    <property type="match status" value="2"/>
</dbReference>
<feature type="compositionally biased region" description="Polar residues" evidence="3">
    <location>
        <begin position="377"/>
        <end position="390"/>
    </location>
</feature>
<dbReference type="InterPro" id="IPR023779">
    <property type="entry name" value="Chromodomain_CS"/>
</dbReference>
<feature type="compositionally biased region" description="Polar residues" evidence="3">
    <location>
        <begin position="226"/>
        <end position="235"/>
    </location>
</feature>
<feature type="region of interest" description="Disordered" evidence="3">
    <location>
        <begin position="58"/>
        <end position="136"/>
    </location>
</feature>
<dbReference type="SMART" id="SM00300">
    <property type="entry name" value="ChSh"/>
    <property type="match status" value="1"/>
</dbReference>
<feature type="compositionally biased region" description="Low complexity" evidence="3">
    <location>
        <begin position="85"/>
        <end position="100"/>
    </location>
</feature>
<feature type="compositionally biased region" description="Acidic residues" evidence="3">
    <location>
        <begin position="109"/>
        <end position="127"/>
    </location>
</feature>
<comment type="caution">
    <text evidence="5">The sequence shown here is derived from an EMBL/GenBank/DDBJ whole genome shotgun (WGS) entry which is preliminary data.</text>
</comment>
<feature type="region of interest" description="Disordered" evidence="3">
    <location>
        <begin position="330"/>
        <end position="405"/>
    </location>
</feature>
<dbReference type="Pfam" id="PF00385">
    <property type="entry name" value="Chromo"/>
    <property type="match status" value="1"/>
</dbReference>
<dbReference type="GO" id="GO:1990904">
    <property type="term" value="C:ribonucleoprotein complex"/>
    <property type="evidence" value="ECO:0007669"/>
    <property type="project" value="UniProtKB-KW"/>
</dbReference>
<feature type="compositionally biased region" description="Basic residues" evidence="3">
    <location>
        <begin position="195"/>
        <end position="212"/>
    </location>
</feature>
<dbReference type="CDD" id="cd00024">
    <property type="entry name" value="CD_CSD"/>
    <property type="match status" value="1"/>
</dbReference>
<dbReference type="SMART" id="SM00298">
    <property type="entry name" value="CHROMO"/>
    <property type="match status" value="1"/>
</dbReference>
<keyword evidence="5" id="KW-0687">Ribonucleoprotein</keyword>
<name>A0ABU6WGF1_9FABA</name>
<feature type="compositionally biased region" description="Polar residues" evidence="3">
    <location>
        <begin position="12"/>
        <end position="31"/>
    </location>
</feature>
<dbReference type="InterPro" id="IPR016197">
    <property type="entry name" value="Chromo-like_dom_sf"/>
</dbReference>
<dbReference type="Proteomes" id="UP001341840">
    <property type="component" value="Unassembled WGS sequence"/>
</dbReference>
<reference evidence="5 6" key="1">
    <citation type="journal article" date="2023" name="Plants (Basel)">
        <title>Bridging the Gap: Combining Genomics and Transcriptomics Approaches to Understand Stylosanthes scabra, an Orphan Legume from the Brazilian Caatinga.</title>
        <authorList>
            <person name="Ferreira-Neto J.R.C."/>
            <person name="da Silva M.D."/>
            <person name="Binneck E."/>
            <person name="de Melo N.F."/>
            <person name="da Silva R.H."/>
            <person name="de Melo A.L.T.M."/>
            <person name="Pandolfi V."/>
            <person name="Bustamante F.O."/>
            <person name="Brasileiro-Vidal A.C."/>
            <person name="Benko-Iseppon A.M."/>
        </authorList>
    </citation>
    <scope>NUCLEOTIDE SEQUENCE [LARGE SCALE GENOMIC DNA]</scope>
    <source>
        <tissue evidence="5">Leaves</tissue>
    </source>
</reference>
<evidence type="ECO:0000259" key="4">
    <source>
        <dbReference type="PROSITE" id="PS50013"/>
    </source>
</evidence>
<feature type="domain" description="Chromo" evidence="4">
    <location>
        <begin position="138"/>
        <end position="186"/>
    </location>
</feature>
<dbReference type="PANTHER" id="PTHR47240:SF2">
    <property type="entry name" value="CHROMO DOMAIN-CONTAINING PROTEIN LHP1"/>
    <property type="match status" value="1"/>
</dbReference>
<feature type="region of interest" description="Disordered" evidence="3">
    <location>
        <begin position="189"/>
        <end position="247"/>
    </location>
</feature>
<evidence type="ECO:0000256" key="2">
    <source>
        <dbReference type="ARBA" id="ARBA00023242"/>
    </source>
</evidence>
<comment type="subcellular location">
    <subcellularLocation>
        <location evidence="1">Nucleus</location>
    </subcellularLocation>
</comment>
<dbReference type="InterPro" id="IPR023780">
    <property type="entry name" value="Chromo_domain"/>
</dbReference>
<protein>
    <submittedName>
        <fullName evidence="5">La ribonucleoprotein</fullName>
    </submittedName>
</protein>
<accession>A0ABU6WGF1</accession>
<keyword evidence="2" id="KW-0539">Nucleus</keyword>
<gene>
    <name evidence="5" type="primary">LHP1_5</name>
    <name evidence="5" type="ORF">PIB30_042383</name>
</gene>